<feature type="transmembrane region" description="Helical" evidence="6">
    <location>
        <begin position="39"/>
        <end position="56"/>
    </location>
</feature>
<evidence type="ECO:0000256" key="2">
    <source>
        <dbReference type="ARBA" id="ARBA00009773"/>
    </source>
</evidence>
<organism evidence="7 8">
    <name type="scientific">Conyzicola nivalis</name>
    <dbReference type="NCBI Taxonomy" id="1477021"/>
    <lineage>
        <taxon>Bacteria</taxon>
        <taxon>Bacillati</taxon>
        <taxon>Actinomycetota</taxon>
        <taxon>Actinomycetes</taxon>
        <taxon>Micrococcales</taxon>
        <taxon>Microbacteriaceae</taxon>
        <taxon>Conyzicola</taxon>
    </lineage>
</organism>
<dbReference type="Proteomes" id="UP000606922">
    <property type="component" value="Unassembled WGS sequence"/>
</dbReference>
<name>A0A916SES1_9MICO</name>
<evidence type="ECO:0000256" key="5">
    <source>
        <dbReference type="ARBA" id="ARBA00023136"/>
    </source>
</evidence>
<protein>
    <submittedName>
        <fullName evidence="7">AI-2E family transporter</fullName>
    </submittedName>
</protein>
<dbReference type="AlphaFoldDB" id="A0A916SES1"/>
<evidence type="ECO:0000256" key="6">
    <source>
        <dbReference type="SAM" id="Phobius"/>
    </source>
</evidence>
<gene>
    <name evidence="7" type="ORF">GCM10010979_07570</name>
</gene>
<sequence length="394" mass="41155">MNRTPAGGSILICIMWWKRTAPELPPVPVEPPRAGMPRGTAILLGLAGAVVVAYGLSSLRSIVAPVVLSLVLTICAHPLRTGLEKRGVPRGIATGTVALAVFLTLAAFVTALVVALAQFATLLPQFAPEIAQIGRTIGAGLADLGISTSQVQEIVGGFDPGRILDLVYGVFGNVANLTVALVVVLTTLILMAADSSYLGAILADLRPGRARIVTSLEILAAGIRRYMIATAALGIAQGALNAIALVILGVPGAFLWGLLAFLGSFIPNIGYFIAIIPPVVFGFLVGGWQTAIPVIIVYALVNGVVQTLVQPRVVGNAVALSQTITFLSVLFWATVIGPVGAILAVPLTLIVRALLIDSDPQAGWWRPVIGDLARTKSVMKAEDAARKNRRRGQK</sequence>
<comment type="similarity">
    <text evidence="2">Belongs to the autoinducer-2 exporter (AI-2E) (TC 2.A.86) family.</text>
</comment>
<keyword evidence="8" id="KW-1185">Reference proteome</keyword>
<feature type="transmembrane region" description="Helical" evidence="6">
    <location>
        <begin position="254"/>
        <end position="284"/>
    </location>
</feature>
<keyword evidence="5 6" id="KW-0472">Membrane</keyword>
<evidence type="ECO:0000256" key="1">
    <source>
        <dbReference type="ARBA" id="ARBA00004141"/>
    </source>
</evidence>
<comment type="subcellular location">
    <subcellularLocation>
        <location evidence="1">Membrane</location>
        <topology evidence="1">Multi-pass membrane protein</topology>
    </subcellularLocation>
</comment>
<proteinExistence type="inferred from homology"/>
<evidence type="ECO:0000313" key="8">
    <source>
        <dbReference type="Proteomes" id="UP000606922"/>
    </source>
</evidence>
<dbReference type="GO" id="GO:0016020">
    <property type="term" value="C:membrane"/>
    <property type="evidence" value="ECO:0007669"/>
    <property type="project" value="UniProtKB-SubCell"/>
</dbReference>
<dbReference type="PANTHER" id="PTHR21716">
    <property type="entry name" value="TRANSMEMBRANE PROTEIN"/>
    <property type="match status" value="1"/>
</dbReference>
<accession>A0A916SES1</accession>
<feature type="transmembrane region" description="Helical" evidence="6">
    <location>
        <begin position="226"/>
        <end position="248"/>
    </location>
</feature>
<dbReference type="PANTHER" id="PTHR21716:SF64">
    <property type="entry name" value="AI-2 TRANSPORT PROTEIN TQSA"/>
    <property type="match status" value="1"/>
</dbReference>
<evidence type="ECO:0000256" key="4">
    <source>
        <dbReference type="ARBA" id="ARBA00022989"/>
    </source>
</evidence>
<evidence type="ECO:0000256" key="3">
    <source>
        <dbReference type="ARBA" id="ARBA00022692"/>
    </source>
</evidence>
<dbReference type="EMBL" id="BMGB01000001">
    <property type="protein sequence ID" value="GGA95632.1"/>
    <property type="molecule type" value="Genomic_DNA"/>
</dbReference>
<feature type="transmembrane region" description="Helical" evidence="6">
    <location>
        <begin position="329"/>
        <end position="351"/>
    </location>
</feature>
<reference evidence="7" key="2">
    <citation type="submission" date="2020-09" db="EMBL/GenBank/DDBJ databases">
        <authorList>
            <person name="Sun Q."/>
            <person name="Zhou Y."/>
        </authorList>
    </citation>
    <scope>NUCLEOTIDE SEQUENCE</scope>
    <source>
        <strain evidence="7">CGMCC 1.12813</strain>
    </source>
</reference>
<dbReference type="Pfam" id="PF01594">
    <property type="entry name" value="AI-2E_transport"/>
    <property type="match status" value="1"/>
</dbReference>
<feature type="transmembrane region" description="Helical" evidence="6">
    <location>
        <begin position="179"/>
        <end position="205"/>
    </location>
</feature>
<comment type="caution">
    <text evidence="7">The sequence shown here is derived from an EMBL/GenBank/DDBJ whole genome shotgun (WGS) entry which is preliminary data.</text>
</comment>
<reference evidence="7" key="1">
    <citation type="journal article" date="2014" name="Int. J. Syst. Evol. Microbiol.">
        <title>Complete genome sequence of Corynebacterium casei LMG S-19264T (=DSM 44701T), isolated from a smear-ripened cheese.</title>
        <authorList>
            <consortium name="US DOE Joint Genome Institute (JGI-PGF)"/>
            <person name="Walter F."/>
            <person name="Albersmeier A."/>
            <person name="Kalinowski J."/>
            <person name="Ruckert C."/>
        </authorList>
    </citation>
    <scope>NUCLEOTIDE SEQUENCE</scope>
    <source>
        <strain evidence="7">CGMCC 1.12813</strain>
    </source>
</reference>
<dbReference type="RefSeq" id="WP_229733028.1">
    <property type="nucleotide sequence ID" value="NZ_BMGB01000001.1"/>
</dbReference>
<feature type="transmembrane region" description="Helical" evidence="6">
    <location>
        <begin position="91"/>
        <end position="117"/>
    </location>
</feature>
<keyword evidence="4 6" id="KW-1133">Transmembrane helix</keyword>
<evidence type="ECO:0000313" key="7">
    <source>
        <dbReference type="EMBL" id="GGA95632.1"/>
    </source>
</evidence>
<dbReference type="InterPro" id="IPR002549">
    <property type="entry name" value="AI-2E-like"/>
</dbReference>
<dbReference type="GO" id="GO:0055085">
    <property type="term" value="P:transmembrane transport"/>
    <property type="evidence" value="ECO:0007669"/>
    <property type="project" value="TreeGrafter"/>
</dbReference>
<keyword evidence="3 6" id="KW-0812">Transmembrane</keyword>